<evidence type="ECO:0000313" key="3">
    <source>
        <dbReference type="Proteomes" id="UP000521943"/>
    </source>
</evidence>
<organism evidence="2 3">
    <name type="scientific">Ephemerocybe angulata</name>
    <dbReference type="NCBI Taxonomy" id="980116"/>
    <lineage>
        <taxon>Eukaryota</taxon>
        <taxon>Fungi</taxon>
        <taxon>Dikarya</taxon>
        <taxon>Basidiomycota</taxon>
        <taxon>Agaricomycotina</taxon>
        <taxon>Agaricomycetes</taxon>
        <taxon>Agaricomycetidae</taxon>
        <taxon>Agaricales</taxon>
        <taxon>Agaricineae</taxon>
        <taxon>Psathyrellaceae</taxon>
        <taxon>Ephemerocybe</taxon>
    </lineage>
</organism>
<feature type="transmembrane region" description="Helical" evidence="1">
    <location>
        <begin position="20"/>
        <end position="42"/>
    </location>
</feature>
<dbReference type="EMBL" id="JACGCI010000047">
    <property type="protein sequence ID" value="KAF6751850.1"/>
    <property type="molecule type" value="Genomic_DNA"/>
</dbReference>
<keyword evidence="3" id="KW-1185">Reference proteome</keyword>
<feature type="transmembrane region" description="Helical" evidence="1">
    <location>
        <begin position="93"/>
        <end position="115"/>
    </location>
</feature>
<dbReference type="Proteomes" id="UP000521943">
    <property type="component" value="Unassembled WGS sequence"/>
</dbReference>
<accession>A0A8H6M2B3</accession>
<keyword evidence="1" id="KW-0812">Transmembrane</keyword>
<evidence type="ECO:0000256" key="1">
    <source>
        <dbReference type="SAM" id="Phobius"/>
    </source>
</evidence>
<name>A0A8H6M2B3_9AGAR</name>
<feature type="transmembrane region" description="Helical" evidence="1">
    <location>
        <begin position="122"/>
        <end position="143"/>
    </location>
</feature>
<feature type="transmembrane region" description="Helical" evidence="1">
    <location>
        <begin position="54"/>
        <end position="73"/>
    </location>
</feature>
<evidence type="ECO:0000313" key="2">
    <source>
        <dbReference type="EMBL" id="KAF6751850.1"/>
    </source>
</evidence>
<keyword evidence="1" id="KW-0472">Membrane</keyword>
<reference evidence="2 3" key="1">
    <citation type="submission" date="2020-07" db="EMBL/GenBank/DDBJ databases">
        <title>Comparative genomics of pyrophilous fungi reveals a link between fire events and developmental genes.</title>
        <authorList>
            <consortium name="DOE Joint Genome Institute"/>
            <person name="Steindorff A.S."/>
            <person name="Carver A."/>
            <person name="Calhoun S."/>
            <person name="Stillman K."/>
            <person name="Liu H."/>
            <person name="Lipzen A."/>
            <person name="Pangilinan J."/>
            <person name="Labutti K."/>
            <person name="Bruns T.D."/>
            <person name="Grigoriev I.V."/>
        </authorList>
    </citation>
    <scope>NUCLEOTIDE SEQUENCE [LARGE SCALE GENOMIC DNA]</scope>
    <source>
        <strain evidence="2 3">CBS 144469</strain>
    </source>
</reference>
<feature type="transmembrane region" description="Helical" evidence="1">
    <location>
        <begin position="205"/>
        <end position="232"/>
    </location>
</feature>
<sequence>MALPGNDGSMQEQIYTLVGFWLNAMFYGIYLVLFIAAISVSLKSKRQGWAFSNVLFWSMIYMFVLITVYASYARVITTPPVAYYHDISQWDNYMFGLIVTLLTWHADFLVIYRCFIIWGRNVWVITVPIMIFIISLVINTMFLTWAANPNAIPEKAALTILDMIYPINLSQNILTTGLIAYRIYSQHRRSQNAGVFRNSRGRINLLTILRIVIESAAIFTVQQFILLILLLVKSPGQVIFHGTTVPSIGIVFVLMALRTHFAKSASELDTKSGRPYMSYMTRASGHHGPTGSIAVVTTTTRTIDGDVVPMHNLEGSNARDVESNTKGPTDSYEIFESAKRGMV</sequence>
<feature type="transmembrane region" description="Helical" evidence="1">
    <location>
        <begin position="163"/>
        <end position="184"/>
    </location>
</feature>
<protein>
    <submittedName>
        <fullName evidence="2">Uncharacterized protein</fullName>
    </submittedName>
</protein>
<proteinExistence type="predicted"/>
<dbReference type="AlphaFoldDB" id="A0A8H6M2B3"/>
<feature type="transmembrane region" description="Helical" evidence="1">
    <location>
        <begin position="238"/>
        <end position="257"/>
    </location>
</feature>
<keyword evidence="1" id="KW-1133">Transmembrane helix</keyword>
<gene>
    <name evidence="2" type="ORF">DFP72DRAFT_850364</name>
</gene>
<comment type="caution">
    <text evidence="2">The sequence shown here is derived from an EMBL/GenBank/DDBJ whole genome shotgun (WGS) entry which is preliminary data.</text>
</comment>
<dbReference type="OrthoDB" id="3346544at2759"/>